<dbReference type="CDD" id="cd03320">
    <property type="entry name" value="OSBS"/>
    <property type="match status" value="1"/>
</dbReference>
<dbReference type="PANTHER" id="PTHR48073:SF2">
    <property type="entry name" value="O-SUCCINYLBENZOATE SYNTHASE"/>
    <property type="match status" value="1"/>
</dbReference>
<keyword evidence="3 5" id="KW-0460">Magnesium</keyword>
<dbReference type="Proteomes" id="UP000033457">
    <property type="component" value="Chromosome"/>
</dbReference>
<dbReference type="Gene3D" id="3.30.390.10">
    <property type="entry name" value="Enolase-like, N-terminal domain"/>
    <property type="match status" value="1"/>
</dbReference>
<proteinExistence type="inferred from homology"/>
<dbReference type="HAMAP" id="MF_00470">
    <property type="entry name" value="MenC_1"/>
    <property type="match status" value="1"/>
</dbReference>
<dbReference type="SUPFAM" id="SSF51604">
    <property type="entry name" value="Enolase C-terminal domain-like"/>
    <property type="match status" value="1"/>
</dbReference>
<dbReference type="EC" id="4.2.1.113" evidence="5"/>
<keyword evidence="4 5" id="KW-0456">Lyase</keyword>
<evidence type="ECO:0000256" key="2">
    <source>
        <dbReference type="ARBA" id="ARBA00022723"/>
    </source>
</evidence>
<evidence type="ECO:0000259" key="6">
    <source>
        <dbReference type="SMART" id="SM00922"/>
    </source>
</evidence>
<dbReference type="UniPathway" id="UPA00079"/>
<dbReference type="GO" id="GO:0009234">
    <property type="term" value="P:menaquinone biosynthetic process"/>
    <property type="evidence" value="ECO:0007669"/>
    <property type="project" value="UniProtKB-UniRule"/>
</dbReference>
<comment type="function">
    <text evidence="5">Converts 2-succinyl-6-hydroxy-2,4-cyclohexadiene-1-carboxylate (SHCHC) to 2-succinylbenzoate (OSB).</text>
</comment>
<evidence type="ECO:0000256" key="4">
    <source>
        <dbReference type="ARBA" id="ARBA00023239"/>
    </source>
</evidence>
<comment type="pathway">
    <text evidence="5">Quinol/quinone metabolism; 1,4-dihydroxy-2-naphthoate biosynthesis; 1,4-dihydroxy-2-naphthoate from chorismate: step 4/7.</text>
</comment>
<keyword evidence="9" id="KW-1185">Reference proteome</keyword>
<organism evidence="7 9">
    <name type="scientific">Corynebacterium kutscheri</name>
    <dbReference type="NCBI Taxonomy" id="35755"/>
    <lineage>
        <taxon>Bacteria</taxon>
        <taxon>Bacillati</taxon>
        <taxon>Actinomycetota</taxon>
        <taxon>Actinomycetes</taxon>
        <taxon>Mycobacteriales</taxon>
        <taxon>Corynebacteriaceae</taxon>
        <taxon>Corynebacterium</taxon>
    </lineage>
</organism>
<feature type="binding site" evidence="5">
    <location>
        <position position="160"/>
    </location>
    <ligand>
        <name>Mg(2+)</name>
        <dbReference type="ChEBI" id="CHEBI:18420"/>
    </ligand>
</feature>
<dbReference type="SFLD" id="SFLDG00180">
    <property type="entry name" value="muconate_cycloisomerase"/>
    <property type="match status" value="1"/>
</dbReference>
<dbReference type="HOGENOM" id="CLU_057696_0_0_11"/>
<comment type="catalytic activity">
    <reaction evidence="5">
        <text>(1R,6R)-6-hydroxy-2-succinyl-cyclohexa-2,4-diene-1-carboxylate = 2-succinylbenzoate + H2O</text>
        <dbReference type="Rhea" id="RHEA:10196"/>
        <dbReference type="ChEBI" id="CHEBI:15377"/>
        <dbReference type="ChEBI" id="CHEBI:18325"/>
        <dbReference type="ChEBI" id="CHEBI:58689"/>
        <dbReference type="EC" id="4.2.1.113"/>
    </reaction>
</comment>
<dbReference type="UniPathway" id="UPA01057">
    <property type="reaction ID" value="UER00165"/>
</dbReference>
<accession>A0A0F6QYD4</accession>
<feature type="binding site" evidence="5">
    <location>
        <position position="136"/>
    </location>
    <ligand>
        <name>Mg(2+)</name>
        <dbReference type="ChEBI" id="CHEBI:18420"/>
    </ligand>
</feature>
<protein>
    <recommendedName>
        <fullName evidence="5">o-succinylbenzoate synthase</fullName>
        <shortName evidence="5">OSB synthase</shortName>
        <shortName evidence="5">OSBS</shortName>
        <ecNumber evidence="5">4.2.1.113</ecNumber>
    </recommendedName>
    <alternativeName>
        <fullName evidence="5">4-(2'-carboxyphenyl)-4-oxybutyric acid synthase</fullName>
    </alternativeName>
    <alternativeName>
        <fullName evidence="5">o-succinylbenzoic acid synthase</fullName>
    </alternativeName>
</protein>
<evidence type="ECO:0000313" key="10">
    <source>
        <dbReference type="Proteomes" id="UP000271380"/>
    </source>
</evidence>
<dbReference type="Pfam" id="PF13378">
    <property type="entry name" value="MR_MLE_C"/>
    <property type="match status" value="1"/>
</dbReference>
<dbReference type="OrthoDB" id="3725747at2"/>
<feature type="domain" description="Mandelate racemase/muconate lactonizing enzyme C-terminal" evidence="6">
    <location>
        <begin position="87"/>
        <end position="179"/>
    </location>
</feature>
<keyword evidence="1 5" id="KW-0474">Menaquinone biosynthesis</keyword>
<evidence type="ECO:0000313" key="7">
    <source>
        <dbReference type="EMBL" id="AKE40502.1"/>
    </source>
</evidence>
<feature type="binding site" evidence="5">
    <location>
        <position position="188"/>
    </location>
    <ligand>
        <name>Mg(2+)</name>
        <dbReference type="ChEBI" id="CHEBI:18420"/>
    </ligand>
</feature>
<evidence type="ECO:0000313" key="9">
    <source>
        <dbReference type="Proteomes" id="UP000033457"/>
    </source>
</evidence>
<name>A0A0F6QYD4_9CORY</name>
<sequence>MLNVADILDRCTVVSLPMRLRFRGVTQREAVLIDGPCGWGEFAPFKEYDACESASWLESALEMAYEGPPVFHRSSIPINATIPAVAPDKVEEILARFPGCDTVKVKIAEPGQSLKDDIARVAAVREILPLSKIRVDANGALTVAEAVKTAHALGPLDYLEQPCASVIELAELRQQLIRAGLFIRVAADESIRRVRDPYEVAKKQAVDVAVIKAAPMGGPRRVGEIAEFMRSRGLDITVSSALDMGVGMNAGIAAVAALPRMSDDEEFDVPPAAAGLGTQQFFVEDITPKRTIEAGHIAVEMLDPCPDRLAEFRLNGKDKDWWFDRLTQCFAYLDR</sequence>
<comment type="pathway">
    <text evidence="5">Quinol/quinone metabolism; menaquinone biosynthesis.</text>
</comment>
<comment type="similarity">
    <text evidence="5">Belongs to the mandelate racemase/muconate lactonizing enzyme family. MenC type 1 subfamily.</text>
</comment>
<dbReference type="InterPro" id="IPR029065">
    <property type="entry name" value="Enolase_C-like"/>
</dbReference>
<feature type="active site" description="Proton acceptor" evidence="5">
    <location>
        <position position="212"/>
    </location>
</feature>
<dbReference type="RefSeq" id="WP_046438601.1">
    <property type="nucleotide sequence ID" value="NZ_CP011312.1"/>
</dbReference>
<dbReference type="SFLD" id="SFLDF00009">
    <property type="entry name" value="o-succinylbenzoate_synthase"/>
    <property type="match status" value="1"/>
</dbReference>
<dbReference type="GO" id="GO:0043748">
    <property type="term" value="F:O-succinylbenzoate synthase activity"/>
    <property type="evidence" value="ECO:0007669"/>
    <property type="project" value="UniProtKB-EC"/>
</dbReference>
<dbReference type="InterPro" id="IPR010196">
    <property type="entry name" value="OSB_synthase_MenC1"/>
</dbReference>
<evidence type="ECO:0000313" key="8">
    <source>
        <dbReference type="EMBL" id="VEH05075.1"/>
    </source>
</evidence>
<gene>
    <name evidence="5 7" type="primary">menC</name>
    <name evidence="8" type="ORF">NCTC949_00419</name>
    <name evidence="7" type="ORF">UL82_01350</name>
</gene>
<dbReference type="Proteomes" id="UP000271380">
    <property type="component" value="Chromosome"/>
</dbReference>
<dbReference type="EMBL" id="CP011312">
    <property type="protein sequence ID" value="AKE40502.1"/>
    <property type="molecule type" value="Genomic_DNA"/>
</dbReference>
<dbReference type="EMBL" id="LR134377">
    <property type="protein sequence ID" value="VEH05075.1"/>
    <property type="molecule type" value="Genomic_DNA"/>
</dbReference>
<dbReference type="NCBIfam" id="NF002782">
    <property type="entry name" value="PRK02901.1"/>
    <property type="match status" value="1"/>
</dbReference>
<evidence type="ECO:0000256" key="5">
    <source>
        <dbReference type="HAMAP-Rule" id="MF_00470"/>
    </source>
</evidence>
<dbReference type="Gene3D" id="3.20.20.120">
    <property type="entry name" value="Enolase-like C-terminal domain"/>
    <property type="match status" value="1"/>
</dbReference>
<dbReference type="InterPro" id="IPR036849">
    <property type="entry name" value="Enolase-like_C_sf"/>
</dbReference>
<reference evidence="8 10" key="2">
    <citation type="submission" date="2018-12" db="EMBL/GenBank/DDBJ databases">
        <authorList>
            <consortium name="Pathogen Informatics"/>
        </authorList>
    </citation>
    <scope>NUCLEOTIDE SEQUENCE [LARGE SCALE GENOMIC DNA]</scope>
    <source>
        <strain evidence="8 10">NCTC949</strain>
    </source>
</reference>
<comment type="cofactor">
    <cofactor evidence="5">
        <name>a divalent metal cation</name>
        <dbReference type="ChEBI" id="CHEBI:60240"/>
    </cofactor>
</comment>
<dbReference type="PANTHER" id="PTHR48073">
    <property type="entry name" value="O-SUCCINYLBENZOATE SYNTHASE-RELATED"/>
    <property type="match status" value="1"/>
</dbReference>
<reference evidence="7 9" key="1">
    <citation type="journal article" date="2015" name="Genome Announc.">
        <title>Complete Genome Sequence of Corynebacterium kutscheri DSM 20755, a Corynebacterial Type Strain with Remarkably Low G+C Content of Chromosomal DNA.</title>
        <authorList>
            <person name="Ruckert C."/>
            <person name="Albersmeier A."/>
            <person name="Winkler A."/>
            <person name="Tauch A."/>
        </authorList>
    </citation>
    <scope>NUCLEOTIDE SEQUENCE [LARGE SCALE GENOMIC DNA]</scope>
    <source>
        <strain evidence="7 9">DSM 20755</strain>
    </source>
</reference>
<keyword evidence="8" id="KW-0413">Isomerase</keyword>
<dbReference type="KEGG" id="cku:UL82_01350"/>
<dbReference type="GO" id="GO:0000287">
    <property type="term" value="F:magnesium ion binding"/>
    <property type="evidence" value="ECO:0007669"/>
    <property type="project" value="UniProtKB-UniRule"/>
</dbReference>
<keyword evidence="2 5" id="KW-0479">Metal-binding</keyword>
<dbReference type="InterPro" id="IPR013342">
    <property type="entry name" value="Mandelate_racemase_C"/>
</dbReference>
<dbReference type="STRING" id="35755.UL82_01350"/>
<feature type="active site" description="Proton donor" evidence="5">
    <location>
        <position position="106"/>
    </location>
</feature>
<dbReference type="InterPro" id="IPR029017">
    <property type="entry name" value="Enolase-like_N"/>
</dbReference>
<dbReference type="Pfam" id="PF18374">
    <property type="entry name" value="Enolase_like_N"/>
    <property type="match status" value="1"/>
</dbReference>
<dbReference type="AlphaFoldDB" id="A0A0F6QYD4"/>
<evidence type="ECO:0000256" key="1">
    <source>
        <dbReference type="ARBA" id="ARBA00022428"/>
    </source>
</evidence>
<dbReference type="GO" id="GO:0016853">
    <property type="term" value="F:isomerase activity"/>
    <property type="evidence" value="ECO:0007669"/>
    <property type="project" value="UniProtKB-KW"/>
</dbReference>
<evidence type="ECO:0000256" key="3">
    <source>
        <dbReference type="ARBA" id="ARBA00022842"/>
    </source>
</evidence>
<dbReference type="SFLD" id="SFLDS00001">
    <property type="entry name" value="Enolase"/>
    <property type="match status" value="1"/>
</dbReference>
<dbReference type="SMART" id="SM00922">
    <property type="entry name" value="MR_MLE"/>
    <property type="match status" value="1"/>
</dbReference>